<feature type="region of interest" description="Disordered" evidence="1">
    <location>
        <begin position="35"/>
        <end position="71"/>
    </location>
</feature>
<dbReference type="Proteomes" id="UP000550707">
    <property type="component" value="Unassembled WGS sequence"/>
</dbReference>
<dbReference type="AlphaFoldDB" id="A0A7J8DBM6"/>
<evidence type="ECO:0000313" key="3">
    <source>
        <dbReference type="Proteomes" id="UP000550707"/>
    </source>
</evidence>
<gene>
    <name evidence="2" type="ORF">HJG59_009354</name>
</gene>
<comment type="caution">
    <text evidence="2">The sequence shown here is derived from an EMBL/GenBank/DDBJ whole genome shotgun (WGS) entry which is preliminary data.</text>
</comment>
<protein>
    <submittedName>
        <fullName evidence="2">Uncharacterized protein</fullName>
    </submittedName>
</protein>
<keyword evidence="3" id="KW-1185">Reference proteome</keyword>
<proteinExistence type="predicted"/>
<dbReference type="InParanoid" id="A0A7J8DBM6"/>
<name>A0A7J8DBM6_MOLMO</name>
<organism evidence="2 3">
    <name type="scientific">Molossus molossus</name>
    <name type="common">Pallas' mastiff bat</name>
    <name type="synonym">Vespertilio molossus</name>
    <dbReference type="NCBI Taxonomy" id="27622"/>
    <lineage>
        <taxon>Eukaryota</taxon>
        <taxon>Metazoa</taxon>
        <taxon>Chordata</taxon>
        <taxon>Craniata</taxon>
        <taxon>Vertebrata</taxon>
        <taxon>Euteleostomi</taxon>
        <taxon>Mammalia</taxon>
        <taxon>Eutheria</taxon>
        <taxon>Laurasiatheria</taxon>
        <taxon>Chiroptera</taxon>
        <taxon>Yangochiroptera</taxon>
        <taxon>Molossidae</taxon>
        <taxon>Molossus</taxon>
    </lineage>
</organism>
<dbReference type="EMBL" id="JACASF010000018">
    <property type="protein sequence ID" value="KAF6420624.1"/>
    <property type="molecule type" value="Genomic_DNA"/>
</dbReference>
<accession>A0A7J8DBM6</accession>
<evidence type="ECO:0000313" key="2">
    <source>
        <dbReference type="EMBL" id="KAF6420624.1"/>
    </source>
</evidence>
<sequence>MCSAPTNPRKWTFRGCSIFVTHPLVILLYSLGHSGWEGTGPRPGSRNRRPGRRLRESPGGSVKSASGWPSRTADSVYYSGCGCGCQRCPAQGKIQSETRVSSQILTTQLEHWVADSACAAEASTQSTFTGGPDGG</sequence>
<evidence type="ECO:0000256" key="1">
    <source>
        <dbReference type="SAM" id="MobiDB-lite"/>
    </source>
</evidence>
<reference evidence="2 3" key="1">
    <citation type="journal article" date="2020" name="Nature">
        <title>Six reference-quality genomes reveal evolution of bat adaptations.</title>
        <authorList>
            <person name="Jebb D."/>
            <person name="Huang Z."/>
            <person name="Pippel M."/>
            <person name="Hughes G.M."/>
            <person name="Lavrichenko K."/>
            <person name="Devanna P."/>
            <person name="Winkler S."/>
            <person name="Jermiin L.S."/>
            <person name="Skirmuntt E.C."/>
            <person name="Katzourakis A."/>
            <person name="Burkitt-Gray L."/>
            <person name="Ray D.A."/>
            <person name="Sullivan K.A.M."/>
            <person name="Roscito J.G."/>
            <person name="Kirilenko B.M."/>
            <person name="Davalos L.M."/>
            <person name="Corthals A.P."/>
            <person name="Power M.L."/>
            <person name="Jones G."/>
            <person name="Ransome R.D."/>
            <person name="Dechmann D.K.N."/>
            <person name="Locatelli A.G."/>
            <person name="Puechmaille S.J."/>
            <person name="Fedrigo O."/>
            <person name="Jarvis E.D."/>
            <person name="Hiller M."/>
            <person name="Vernes S.C."/>
            <person name="Myers E.W."/>
            <person name="Teeling E.C."/>
        </authorList>
    </citation>
    <scope>NUCLEOTIDE SEQUENCE [LARGE SCALE GENOMIC DNA]</scope>
    <source>
        <strain evidence="2">MMolMol1</strain>
        <tissue evidence="2">Muscle</tissue>
    </source>
</reference>